<dbReference type="AlphaFoldDB" id="A0A941EI15"/>
<reference evidence="2" key="1">
    <citation type="submission" date="2021-04" db="EMBL/GenBank/DDBJ databases">
        <title>Genome based classification of Actinospica acidithermotolerans sp. nov., an actinobacterium isolated from an Indonesian hot spring.</title>
        <authorList>
            <person name="Kusuma A.B."/>
            <person name="Putra K.E."/>
            <person name="Nafisah S."/>
            <person name="Loh J."/>
            <person name="Nouioui I."/>
            <person name="Goodfellow M."/>
        </authorList>
    </citation>
    <scope>NUCLEOTIDE SEQUENCE</scope>
    <source>
        <strain evidence="2">MGRD01-02</strain>
    </source>
</reference>
<organism evidence="2 3">
    <name type="scientific">Actinospica acidithermotolerans</name>
    <dbReference type="NCBI Taxonomy" id="2828514"/>
    <lineage>
        <taxon>Bacteria</taxon>
        <taxon>Bacillati</taxon>
        <taxon>Actinomycetota</taxon>
        <taxon>Actinomycetes</taxon>
        <taxon>Catenulisporales</taxon>
        <taxon>Actinospicaceae</taxon>
        <taxon>Actinospica</taxon>
    </lineage>
</organism>
<sequence length="90" mass="10138">MSARTPEVHSGSIEIRRPGPVADRTAEQLAADIRETRTRLTATVDALVARTDVRARARLAAERRWRDVRESVRRMMGRMRAALQAGSRRG</sequence>
<proteinExistence type="predicted"/>
<dbReference type="InterPro" id="IPR022062">
    <property type="entry name" value="DUF3618"/>
</dbReference>
<evidence type="ECO:0000313" key="3">
    <source>
        <dbReference type="Proteomes" id="UP000676325"/>
    </source>
</evidence>
<evidence type="ECO:0000313" key="2">
    <source>
        <dbReference type="EMBL" id="MBR7828019.1"/>
    </source>
</evidence>
<dbReference type="Pfam" id="PF12277">
    <property type="entry name" value="DUF3618"/>
    <property type="match status" value="1"/>
</dbReference>
<dbReference type="EMBL" id="JAGSOH010000047">
    <property type="protein sequence ID" value="MBR7828019.1"/>
    <property type="molecule type" value="Genomic_DNA"/>
</dbReference>
<name>A0A941EI15_9ACTN</name>
<keyword evidence="3" id="KW-1185">Reference proteome</keyword>
<dbReference type="RefSeq" id="WP_212519158.1">
    <property type="nucleotide sequence ID" value="NZ_JAGSOH010000047.1"/>
</dbReference>
<comment type="caution">
    <text evidence="2">The sequence shown here is derived from an EMBL/GenBank/DDBJ whole genome shotgun (WGS) entry which is preliminary data.</text>
</comment>
<evidence type="ECO:0000256" key="1">
    <source>
        <dbReference type="SAM" id="MobiDB-lite"/>
    </source>
</evidence>
<accession>A0A941EI15</accession>
<feature type="region of interest" description="Disordered" evidence="1">
    <location>
        <begin position="1"/>
        <end position="20"/>
    </location>
</feature>
<protein>
    <submittedName>
        <fullName evidence="2">DUF3618 domain-containing protein</fullName>
    </submittedName>
</protein>
<dbReference type="Proteomes" id="UP000676325">
    <property type="component" value="Unassembled WGS sequence"/>
</dbReference>
<gene>
    <name evidence="2" type="ORF">KDK95_17010</name>
</gene>